<feature type="transmembrane region" description="Helical" evidence="1">
    <location>
        <begin position="91"/>
        <end position="116"/>
    </location>
</feature>
<dbReference type="RefSeq" id="WP_212919836.1">
    <property type="nucleotide sequence ID" value="NZ_BORP01000001.1"/>
</dbReference>
<keyword evidence="1" id="KW-1133">Transmembrane helix</keyword>
<gene>
    <name evidence="2" type="ORF">J43TS3_09760</name>
</gene>
<keyword evidence="1" id="KW-0472">Membrane</keyword>
<evidence type="ECO:0000313" key="3">
    <source>
        <dbReference type="Proteomes" id="UP000676917"/>
    </source>
</evidence>
<feature type="transmembrane region" description="Helical" evidence="1">
    <location>
        <begin position="128"/>
        <end position="149"/>
    </location>
</feature>
<comment type="caution">
    <text evidence="2">The sequence shown here is derived from an EMBL/GenBank/DDBJ whole genome shotgun (WGS) entry which is preliminary data.</text>
</comment>
<sequence length="152" mass="17460">MILSIALLLTVLLTILAFRTKSLHKIEVIVLIVFISNIVNNVYSMWGLNLNHIKTSDRMEEFISFVLVSAAMMPALITCMLGIILSIRTLVWKYLFIIISPFLLILIEYLADVVGLIEHYQMSIWDSLIVWTSVLLIAYIFRSFFYSLLKGV</sequence>
<keyword evidence="3" id="KW-1185">Reference proteome</keyword>
<dbReference type="AlphaFoldDB" id="A0A920C559"/>
<evidence type="ECO:0000313" key="2">
    <source>
        <dbReference type="EMBL" id="GIO26365.1"/>
    </source>
</evidence>
<reference evidence="2" key="1">
    <citation type="submission" date="2021-03" db="EMBL/GenBank/DDBJ databases">
        <title>Antimicrobial resistance genes in bacteria isolated from Japanese honey, and their potential for conferring macrolide and lincosamide resistance in the American foulbrood pathogen Paenibacillus larvae.</title>
        <authorList>
            <person name="Okamoto M."/>
            <person name="Kumagai M."/>
            <person name="Kanamori H."/>
            <person name="Takamatsu D."/>
        </authorList>
    </citation>
    <scope>NUCLEOTIDE SEQUENCE</scope>
    <source>
        <strain evidence="2">J43TS3</strain>
    </source>
</reference>
<dbReference type="EMBL" id="BORP01000001">
    <property type="protein sequence ID" value="GIO26365.1"/>
    <property type="molecule type" value="Genomic_DNA"/>
</dbReference>
<evidence type="ECO:0000256" key="1">
    <source>
        <dbReference type="SAM" id="Phobius"/>
    </source>
</evidence>
<feature type="transmembrane region" description="Helical" evidence="1">
    <location>
        <begin position="62"/>
        <end position="85"/>
    </location>
</feature>
<keyword evidence="1" id="KW-0812">Transmembrane</keyword>
<accession>A0A920C559</accession>
<proteinExistence type="predicted"/>
<organism evidence="2 3">
    <name type="scientific">Ornithinibacillus bavariensis</name>
    <dbReference type="NCBI Taxonomy" id="545502"/>
    <lineage>
        <taxon>Bacteria</taxon>
        <taxon>Bacillati</taxon>
        <taxon>Bacillota</taxon>
        <taxon>Bacilli</taxon>
        <taxon>Bacillales</taxon>
        <taxon>Bacillaceae</taxon>
        <taxon>Ornithinibacillus</taxon>
    </lineage>
</organism>
<name>A0A920C559_9BACI</name>
<feature type="transmembrane region" description="Helical" evidence="1">
    <location>
        <begin position="27"/>
        <end position="50"/>
    </location>
</feature>
<protein>
    <submittedName>
        <fullName evidence="2">Uncharacterized protein</fullName>
    </submittedName>
</protein>
<dbReference type="Proteomes" id="UP000676917">
    <property type="component" value="Unassembled WGS sequence"/>
</dbReference>